<dbReference type="Pfam" id="PF00465">
    <property type="entry name" value="Fe-ADH"/>
    <property type="match status" value="1"/>
</dbReference>
<keyword evidence="1" id="KW-0560">Oxidoreductase</keyword>
<dbReference type="EMBL" id="LVYI01000008">
    <property type="protein sequence ID" value="OAP56586.1"/>
    <property type="molecule type" value="Genomic_DNA"/>
</dbReference>
<organism evidence="5 6">
    <name type="scientific">Fonsecaea erecta</name>
    <dbReference type="NCBI Taxonomy" id="1367422"/>
    <lineage>
        <taxon>Eukaryota</taxon>
        <taxon>Fungi</taxon>
        <taxon>Dikarya</taxon>
        <taxon>Ascomycota</taxon>
        <taxon>Pezizomycotina</taxon>
        <taxon>Eurotiomycetes</taxon>
        <taxon>Chaetothyriomycetidae</taxon>
        <taxon>Chaetothyriales</taxon>
        <taxon>Herpotrichiellaceae</taxon>
        <taxon>Fonsecaea</taxon>
    </lineage>
</organism>
<dbReference type="PANTHER" id="PTHR11496">
    <property type="entry name" value="ALCOHOL DEHYDROGENASE"/>
    <property type="match status" value="1"/>
</dbReference>
<dbReference type="GO" id="GO:0018506">
    <property type="term" value="F:maleylacetate reductase activity"/>
    <property type="evidence" value="ECO:0007669"/>
    <property type="project" value="InterPro"/>
</dbReference>
<dbReference type="PANTHER" id="PTHR11496:SF105">
    <property type="entry name" value="REDUCTASE, PUTATIVE (AFU_ORTHOLOGUE AFUA_6G07090)-RELATED"/>
    <property type="match status" value="1"/>
</dbReference>
<proteinExistence type="predicted"/>
<dbReference type="GeneID" id="30012866"/>
<evidence type="ECO:0000259" key="4">
    <source>
        <dbReference type="Pfam" id="PF25137"/>
    </source>
</evidence>
<dbReference type="GO" id="GO:0005739">
    <property type="term" value="C:mitochondrion"/>
    <property type="evidence" value="ECO:0007669"/>
    <property type="project" value="TreeGrafter"/>
</dbReference>
<comment type="caution">
    <text evidence="5">The sequence shown here is derived from an EMBL/GenBank/DDBJ whole genome shotgun (WGS) entry which is preliminary data.</text>
</comment>
<dbReference type="GO" id="GO:0004022">
    <property type="term" value="F:alcohol dehydrogenase (NAD+) activity"/>
    <property type="evidence" value="ECO:0007669"/>
    <property type="project" value="TreeGrafter"/>
</dbReference>
<dbReference type="CDD" id="cd08177">
    <property type="entry name" value="MAR"/>
    <property type="match status" value="1"/>
</dbReference>
<dbReference type="Gene3D" id="3.40.50.1970">
    <property type="match status" value="1"/>
</dbReference>
<dbReference type="AlphaFoldDB" id="A0A178ZAU4"/>
<protein>
    <submittedName>
        <fullName evidence="5">Uncharacterized protein</fullName>
    </submittedName>
</protein>
<dbReference type="InterPro" id="IPR039697">
    <property type="entry name" value="Alcohol_dehydrogenase_Fe"/>
</dbReference>
<evidence type="ECO:0000313" key="6">
    <source>
        <dbReference type="Proteomes" id="UP000078343"/>
    </source>
</evidence>
<dbReference type="SUPFAM" id="SSF56796">
    <property type="entry name" value="Dehydroquinate synthase-like"/>
    <property type="match status" value="1"/>
</dbReference>
<dbReference type="InterPro" id="IPR034786">
    <property type="entry name" value="MAR"/>
</dbReference>
<dbReference type="STRING" id="1367422.A0A178ZAU4"/>
<dbReference type="Gene3D" id="1.20.1090.10">
    <property type="entry name" value="Dehydroquinate synthase-like - alpha domain"/>
    <property type="match status" value="1"/>
</dbReference>
<accession>A0A178ZAU4</accession>
<sequence length="364" mass="38891">MAMKEQFEYHSNPGHVIFGRGTIAKVPDEISRLGVSRPLVLAAKRHHRQVEALTLALGGKGAGVFHEATMHTPVHITEKALAYAKGNNADSIITIGGGSAIGLGKALSNRTSWPHIAIPTTYSGSEMTPLLGELANGKKTGTTAPRILPGTVVYDVDLTLTLPPSVSVISGFNAMAHAVEALYARQANPITSHLAQEGIRALVTALPSIAVDPNALSARSLALYGAFLSGTCLGSVDMSLHHKICHVLGGNFNLPHGELHTLVLPHALAYNAPKISNVLRILADILPENKETGGDAIQSLNVFMAQLPIPRGGMQEFGMREEHIDVAAELVVSQPYWNPRQVEQEGVQELIRRVWAGEEARADL</sequence>
<dbReference type="InterPro" id="IPR056798">
    <property type="entry name" value="ADH_Fe_C"/>
</dbReference>
<dbReference type="OrthoDB" id="3360544at2759"/>
<dbReference type="Proteomes" id="UP000078343">
    <property type="component" value="Unassembled WGS sequence"/>
</dbReference>
<dbReference type="GO" id="GO:0046872">
    <property type="term" value="F:metal ion binding"/>
    <property type="evidence" value="ECO:0007669"/>
    <property type="project" value="InterPro"/>
</dbReference>
<gene>
    <name evidence="5" type="ORF">AYL99_08698</name>
</gene>
<dbReference type="RefSeq" id="XP_018689953.1">
    <property type="nucleotide sequence ID" value="XM_018840206.1"/>
</dbReference>
<feature type="domain" description="Alcohol dehydrogenase iron-type/glycerol dehydrogenase GldA" evidence="3">
    <location>
        <begin position="13"/>
        <end position="155"/>
    </location>
</feature>
<dbReference type="InterPro" id="IPR001670">
    <property type="entry name" value="ADH_Fe/GldA"/>
</dbReference>
<dbReference type="Pfam" id="PF25137">
    <property type="entry name" value="ADH_Fe_C"/>
    <property type="match status" value="1"/>
</dbReference>
<name>A0A178ZAU4_9EURO</name>
<reference evidence="5 6" key="1">
    <citation type="submission" date="2016-04" db="EMBL/GenBank/DDBJ databases">
        <title>Draft genome of Fonsecaea erecta CBS 125763.</title>
        <authorList>
            <person name="Weiss V.A."/>
            <person name="Vicente V.A."/>
            <person name="Raittz R.T."/>
            <person name="Moreno L.F."/>
            <person name="De Souza E.M."/>
            <person name="Pedrosa F.O."/>
            <person name="Steffens M.B."/>
            <person name="Faoro H."/>
            <person name="Tadra-Sfeir M.Z."/>
            <person name="Najafzadeh M.J."/>
            <person name="Felipe M.S."/>
            <person name="Teixeira M."/>
            <person name="Sun J."/>
            <person name="Xi L."/>
            <person name="Gomes R."/>
            <person name="De Azevedo C.M."/>
            <person name="Salgado C.G."/>
            <person name="Da Silva M.B."/>
            <person name="Nascimento M.F."/>
            <person name="Queiroz-Telles F."/>
            <person name="Attili D.S."/>
            <person name="Gorbushina A."/>
        </authorList>
    </citation>
    <scope>NUCLEOTIDE SEQUENCE [LARGE SCALE GENOMIC DNA]</scope>
    <source>
        <strain evidence="5 6">CBS 125763</strain>
    </source>
</reference>
<feature type="domain" description="Fe-containing alcohol dehydrogenase-like C-terminal" evidence="4">
    <location>
        <begin position="168"/>
        <end position="354"/>
    </location>
</feature>
<evidence type="ECO:0000256" key="2">
    <source>
        <dbReference type="ARBA" id="ARBA00023027"/>
    </source>
</evidence>
<evidence type="ECO:0000259" key="3">
    <source>
        <dbReference type="Pfam" id="PF00465"/>
    </source>
</evidence>
<evidence type="ECO:0000256" key="1">
    <source>
        <dbReference type="ARBA" id="ARBA00023002"/>
    </source>
</evidence>
<keyword evidence="6" id="KW-1185">Reference proteome</keyword>
<evidence type="ECO:0000313" key="5">
    <source>
        <dbReference type="EMBL" id="OAP56586.1"/>
    </source>
</evidence>
<keyword evidence="2" id="KW-0520">NAD</keyword>